<dbReference type="HOGENOM" id="CLU_1895179_0_0_11"/>
<comment type="caution">
    <text evidence="2">The sequence shown here is derived from an EMBL/GenBank/DDBJ whole genome shotgun (WGS) entry which is preliminary data.</text>
</comment>
<organism evidence="2 3">
    <name type="scientific">Phycicoccus elongatus Lp2</name>
    <dbReference type="NCBI Taxonomy" id="1193181"/>
    <lineage>
        <taxon>Bacteria</taxon>
        <taxon>Bacillati</taxon>
        <taxon>Actinomycetota</taxon>
        <taxon>Actinomycetes</taxon>
        <taxon>Micrococcales</taxon>
        <taxon>Intrasporangiaceae</taxon>
        <taxon>Phycicoccus</taxon>
    </lineage>
</organism>
<dbReference type="EMBL" id="CAIZ01000124">
    <property type="protein sequence ID" value="CCH70270.1"/>
    <property type="molecule type" value="Genomic_DNA"/>
</dbReference>
<proteinExistence type="predicted"/>
<reference evidence="2 3" key="1">
    <citation type="journal article" date="2013" name="ISME J.">
        <title>A metabolic model for members of the genus Tetrasphaera involved in enhanced biological phosphorus removal.</title>
        <authorList>
            <person name="Kristiansen R."/>
            <person name="Nguyen H.T.T."/>
            <person name="Saunders A.M."/>
            <person name="Nielsen J.L."/>
            <person name="Wimmer R."/>
            <person name="Le V.Q."/>
            <person name="McIlroy S.J."/>
            <person name="Petrovski S."/>
            <person name="Seviour R.J."/>
            <person name="Calteau A."/>
            <person name="Nielsen K.L."/>
            <person name="Nielsen P.H."/>
        </authorList>
    </citation>
    <scope>NUCLEOTIDE SEQUENCE [LARGE SCALE GENOMIC DNA]</scope>
    <source>
        <strain evidence="2 3">Lp2</strain>
    </source>
</reference>
<dbReference type="Proteomes" id="UP000013167">
    <property type="component" value="Unassembled WGS sequence"/>
</dbReference>
<accession>N0E3K3</accession>
<dbReference type="STRING" id="1193181.BN10_540049"/>
<evidence type="ECO:0000256" key="1">
    <source>
        <dbReference type="SAM" id="MobiDB-lite"/>
    </source>
</evidence>
<feature type="region of interest" description="Disordered" evidence="1">
    <location>
        <begin position="67"/>
        <end position="134"/>
    </location>
</feature>
<dbReference type="AlphaFoldDB" id="N0E3K3"/>
<evidence type="ECO:0000313" key="2">
    <source>
        <dbReference type="EMBL" id="CCH70270.1"/>
    </source>
</evidence>
<name>N0E3K3_9MICO</name>
<gene>
    <name evidence="2" type="ORF">BN10_540049</name>
</gene>
<sequence>MNWSPPSCGSRCGPSGPAAAAVAATILRNTRKGVLPDLGVGDHADTAWQRRVVLDPGDQMWQRTVPLHAGSDLPSPVLRAHHQRPPGRGPKRPHGAARCRACRRRPVGRRRAPSVGARSLGRHCGRAGGAGGAS</sequence>
<keyword evidence="3" id="KW-1185">Reference proteome</keyword>
<feature type="compositionally biased region" description="Basic residues" evidence="1">
    <location>
        <begin position="79"/>
        <end position="112"/>
    </location>
</feature>
<protein>
    <submittedName>
        <fullName evidence="2">Uncharacterized protein</fullName>
    </submittedName>
</protein>
<evidence type="ECO:0000313" key="3">
    <source>
        <dbReference type="Proteomes" id="UP000013167"/>
    </source>
</evidence>